<dbReference type="InterPro" id="IPR010865">
    <property type="entry name" value="DUF1499"/>
</dbReference>
<keyword evidence="1" id="KW-0472">Membrane</keyword>
<dbReference type="AlphaFoldDB" id="A0A074M614"/>
<keyword evidence="3" id="KW-1185">Reference proteome</keyword>
<evidence type="ECO:0008006" key="4">
    <source>
        <dbReference type="Google" id="ProtNLM"/>
    </source>
</evidence>
<dbReference type="RefSeq" id="WP_034959608.1">
    <property type="nucleotide sequence ID" value="NZ_JMIW01000003.1"/>
</dbReference>
<evidence type="ECO:0000256" key="1">
    <source>
        <dbReference type="SAM" id="Phobius"/>
    </source>
</evidence>
<dbReference type="EMBL" id="JMIW01000003">
    <property type="protein sequence ID" value="KEO90141.1"/>
    <property type="molecule type" value="Genomic_DNA"/>
</dbReference>
<accession>A0A074M614</accession>
<protein>
    <recommendedName>
        <fullName evidence="4">DUF1499 domain-containing protein</fullName>
    </recommendedName>
</protein>
<name>A0A074M614_ERYLO</name>
<gene>
    <name evidence="2" type="ORF">EH31_08595</name>
</gene>
<evidence type="ECO:0000313" key="3">
    <source>
        <dbReference type="Proteomes" id="UP000027647"/>
    </source>
</evidence>
<dbReference type="STRING" id="1044.EH31_08595"/>
<organism evidence="2 3">
    <name type="scientific">Erythrobacter longus</name>
    <dbReference type="NCBI Taxonomy" id="1044"/>
    <lineage>
        <taxon>Bacteria</taxon>
        <taxon>Pseudomonadati</taxon>
        <taxon>Pseudomonadota</taxon>
        <taxon>Alphaproteobacteria</taxon>
        <taxon>Sphingomonadales</taxon>
        <taxon>Erythrobacteraceae</taxon>
        <taxon>Erythrobacter/Porphyrobacter group</taxon>
        <taxon>Erythrobacter</taxon>
    </lineage>
</organism>
<dbReference type="eggNOG" id="COG4446">
    <property type="taxonomic scope" value="Bacteria"/>
</dbReference>
<dbReference type="Pfam" id="PF07386">
    <property type="entry name" value="DUF1499"/>
    <property type="match status" value="1"/>
</dbReference>
<feature type="transmembrane region" description="Helical" evidence="1">
    <location>
        <begin position="44"/>
        <end position="68"/>
    </location>
</feature>
<keyword evidence="1" id="KW-1133">Transmembrane helix</keyword>
<feature type="transmembrane region" description="Helical" evidence="1">
    <location>
        <begin position="88"/>
        <end position="107"/>
    </location>
</feature>
<evidence type="ECO:0000313" key="2">
    <source>
        <dbReference type="EMBL" id="KEO90141.1"/>
    </source>
</evidence>
<dbReference type="Proteomes" id="UP000027647">
    <property type="component" value="Unassembled WGS sequence"/>
</dbReference>
<sequence length="280" mass="29535">MKNQPWHTKLVLALTAFLPLYFMVAALGAKIGLWGWQVGLGAMTFTAGPFVVGIVAIVALISLIFGLINWSGRKAEKEDGVKRPRNKIVVGSAILGLIVPAGFVLFGQSVSSTAGANPIHDVATDTSNPPVFSAEVMAERAQGESNPVHDYQIPLGEIEVFAGSPPELAIQSHAQIINDIYADLAPLPLGGASKADGVAAVAAAMGSMGFVDIRQDAAEGRVEGVAETFWYGFKDDVVARVGENEIDFRSVSRVGRSDLGANAARIAELREKVAAQIGQR</sequence>
<dbReference type="OrthoDB" id="1523552at2"/>
<reference evidence="2 3" key="1">
    <citation type="submission" date="2014-04" db="EMBL/GenBank/DDBJ databases">
        <title>A comprehensive comparison of genomes of Erythrobacter spp. strains.</title>
        <authorList>
            <person name="Zheng Q."/>
        </authorList>
    </citation>
    <scope>NUCLEOTIDE SEQUENCE [LARGE SCALE GENOMIC DNA]</scope>
    <source>
        <strain evidence="2 3">DSM 6997</strain>
    </source>
</reference>
<comment type="caution">
    <text evidence="2">The sequence shown here is derived from an EMBL/GenBank/DDBJ whole genome shotgun (WGS) entry which is preliminary data.</text>
</comment>
<proteinExistence type="predicted"/>
<keyword evidence="1" id="KW-0812">Transmembrane</keyword>